<evidence type="ECO:0000313" key="3">
    <source>
        <dbReference type="Proteomes" id="UP000192277"/>
    </source>
</evidence>
<evidence type="ECO:0000259" key="1">
    <source>
        <dbReference type="PROSITE" id="PS50914"/>
    </source>
</evidence>
<dbReference type="Pfam" id="PF04972">
    <property type="entry name" value="BON"/>
    <property type="match status" value="3"/>
</dbReference>
<dbReference type="RefSeq" id="WP_014218168.1">
    <property type="nucleotide sequence ID" value="NZ_LWBO01000003.1"/>
</dbReference>
<dbReference type="InterPro" id="IPR014004">
    <property type="entry name" value="Transpt-assoc_nodulatn_dom_bac"/>
</dbReference>
<dbReference type="Proteomes" id="UP000192277">
    <property type="component" value="Unassembled WGS sequence"/>
</dbReference>
<dbReference type="Gene3D" id="3.30.1340.30">
    <property type="match status" value="3"/>
</dbReference>
<dbReference type="GO" id="GO:0008483">
    <property type="term" value="F:transaminase activity"/>
    <property type="evidence" value="ECO:0007669"/>
    <property type="project" value="UniProtKB-KW"/>
</dbReference>
<dbReference type="SMART" id="SM00749">
    <property type="entry name" value="BON"/>
    <property type="match status" value="3"/>
</dbReference>
<organism evidence="2 3">
    <name type="scientific">Niastella koreensis</name>
    <dbReference type="NCBI Taxonomy" id="354356"/>
    <lineage>
        <taxon>Bacteria</taxon>
        <taxon>Pseudomonadati</taxon>
        <taxon>Bacteroidota</taxon>
        <taxon>Chitinophagia</taxon>
        <taxon>Chitinophagales</taxon>
        <taxon>Chitinophagaceae</taxon>
        <taxon>Niastella</taxon>
    </lineage>
</organism>
<reference evidence="2 3" key="1">
    <citation type="submission" date="2016-04" db="EMBL/GenBank/DDBJ databases">
        <authorList>
            <person name="Chen L."/>
            <person name="Zhuang W."/>
            <person name="Wang G."/>
        </authorList>
    </citation>
    <scope>NUCLEOTIDE SEQUENCE [LARGE SCALE GENOMIC DNA]</scope>
    <source>
        <strain evidence="3">GR20</strain>
    </source>
</reference>
<comment type="caution">
    <text evidence="2">The sequence shown here is derived from an EMBL/GenBank/DDBJ whole genome shotgun (WGS) entry which is preliminary data.</text>
</comment>
<evidence type="ECO:0000313" key="2">
    <source>
        <dbReference type="EMBL" id="OQP53292.1"/>
    </source>
</evidence>
<feature type="domain" description="BON" evidence="1">
    <location>
        <begin position="78"/>
        <end position="146"/>
    </location>
</feature>
<accession>A0ABX3P248</accession>
<feature type="domain" description="BON" evidence="1">
    <location>
        <begin position="3"/>
        <end position="71"/>
    </location>
</feature>
<name>A0ABX3P248_9BACT</name>
<protein>
    <submittedName>
        <fullName evidence="2">Ornithine aminotransferase</fullName>
    </submittedName>
</protein>
<feature type="domain" description="BON" evidence="1">
    <location>
        <begin position="149"/>
        <end position="217"/>
    </location>
</feature>
<dbReference type="PROSITE" id="PS50914">
    <property type="entry name" value="BON"/>
    <property type="match status" value="3"/>
</dbReference>
<proteinExistence type="predicted"/>
<sequence>MKSDIEIQKDVMDQLMWEPILNAAEIGVAVKHGIVTLTGTVDNFAKKIAAEMAVRKVAGVKAVAEEILVGISPEFKKTDTEIAEAVLHALKWNISVPDGTVRVKVEDGYVSLEGEVVWDFQRIAAKKAVEQLIGVKAVYNFITLKPVVTPSNIKHKIAAALERSATIDAGKIIVEVSGDKVTLSGKVRSFAAQEDAIAAAWSAPGVNQVDNKLELEEVVFAW</sequence>
<keyword evidence="2" id="KW-0032">Aminotransferase</keyword>
<dbReference type="PANTHER" id="PTHR34606:SF15">
    <property type="entry name" value="BON DOMAIN-CONTAINING PROTEIN"/>
    <property type="match status" value="1"/>
</dbReference>
<dbReference type="InterPro" id="IPR007055">
    <property type="entry name" value="BON_dom"/>
</dbReference>
<dbReference type="EMBL" id="LWBO01000003">
    <property type="protein sequence ID" value="OQP53292.1"/>
    <property type="molecule type" value="Genomic_DNA"/>
</dbReference>
<keyword evidence="2" id="KW-0808">Transferase</keyword>
<keyword evidence="3" id="KW-1185">Reference proteome</keyword>
<dbReference type="PANTHER" id="PTHR34606">
    <property type="entry name" value="BON DOMAIN-CONTAINING PROTEIN"/>
    <property type="match status" value="1"/>
</dbReference>
<dbReference type="InterPro" id="IPR051686">
    <property type="entry name" value="Lipoprotein_DolP"/>
</dbReference>
<gene>
    <name evidence="2" type="ORF">A4D02_23160</name>
</gene>